<gene>
    <name evidence="2" type="ORF">UCRPA7_1113</name>
</gene>
<feature type="compositionally biased region" description="Basic and acidic residues" evidence="1">
    <location>
        <begin position="48"/>
        <end position="59"/>
    </location>
</feature>
<reference evidence="3" key="1">
    <citation type="journal article" date="2013" name="Genome Announc.">
        <title>Draft genome sequence of the ascomycete Phaeoacremonium aleophilum strain UCR-PA7, a causal agent of the esca disease complex in grapevines.</title>
        <authorList>
            <person name="Blanco-Ulate B."/>
            <person name="Rolshausen P."/>
            <person name="Cantu D."/>
        </authorList>
    </citation>
    <scope>NUCLEOTIDE SEQUENCE [LARGE SCALE GENOMIC DNA]</scope>
    <source>
        <strain evidence="3">UCR-PA7</strain>
    </source>
</reference>
<accession>R8BVI0</accession>
<evidence type="ECO:0000313" key="3">
    <source>
        <dbReference type="Proteomes" id="UP000014074"/>
    </source>
</evidence>
<dbReference type="EMBL" id="KB932835">
    <property type="protein sequence ID" value="EOO03358.1"/>
    <property type="molecule type" value="Genomic_DNA"/>
</dbReference>
<dbReference type="KEGG" id="tmn:UCRPA7_1113"/>
<sequence length="277" mass="30454">MKSGAVAGRKRKSEKEAKHATADQMSSAHTPKRQRQEKAVENTPPTSSEDRSNGSDKSLKARVDNVLSKYGEPPLKGLVHEKLPASQFVLAHILNALLSSTRISHTLAAKTLSCLVDENYHDIHVLHKTSWQERTEVLTAGGFTHYREKTATYLGDLAELIKTKYDDDASELLPYPSKQPEAEMNKEGSVTLLKTRLEEIKGLGPMGIDIFLGSIQGFFAYVAPFLDSRSRETANAIGLGDEVDGLYAAVDGDASRMAELQVALTTIRLEKLENEFA</sequence>
<dbReference type="OrthoDB" id="4676at2759"/>
<keyword evidence="3" id="KW-1185">Reference proteome</keyword>
<feature type="region of interest" description="Disordered" evidence="1">
    <location>
        <begin position="1"/>
        <end position="59"/>
    </location>
</feature>
<dbReference type="Proteomes" id="UP000014074">
    <property type="component" value="Unassembled WGS sequence"/>
</dbReference>
<dbReference type="GeneID" id="19321232"/>
<evidence type="ECO:0000313" key="2">
    <source>
        <dbReference type="EMBL" id="EOO03358.1"/>
    </source>
</evidence>
<evidence type="ECO:0000256" key="1">
    <source>
        <dbReference type="SAM" id="MobiDB-lite"/>
    </source>
</evidence>
<dbReference type="eggNOG" id="ENOG502S5UV">
    <property type="taxonomic scope" value="Eukaryota"/>
</dbReference>
<organism evidence="2 3">
    <name type="scientific">Phaeoacremonium minimum (strain UCR-PA7)</name>
    <name type="common">Esca disease fungus</name>
    <name type="synonym">Togninia minima</name>
    <dbReference type="NCBI Taxonomy" id="1286976"/>
    <lineage>
        <taxon>Eukaryota</taxon>
        <taxon>Fungi</taxon>
        <taxon>Dikarya</taxon>
        <taxon>Ascomycota</taxon>
        <taxon>Pezizomycotina</taxon>
        <taxon>Sordariomycetes</taxon>
        <taxon>Sordariomycetidae</taxon>
        <taxon>Togniniales</taxon>
        <taxon>Togniniaceae</taxon>
        <taxon>Phaeoacremonium</taxon>
    </lineage>
</organism>
<dbReference type="HOGENOM" id="CLU_050554_0_1_1"/>
<name>R8BVI0_PHAM7</name>
<proteinExistence type="predicted"/>
<dbReference type="AlphaFoldDB" id="R8BVI0"/>
<protein>
    <submittedName>
        <fullName evidence="2">Putative d-amino acid oxidase protein</fullName>
    </submittedName>
</protein>
<dbReference type="RefSeq" id="XP_007911891.1">
    <property type="nucleotide sequence ID" value="XM_007913700.1"/>
</dbReference>